<organism evidence="1 2">
    <name type="scientific">Methylocystis bryophila</name>
    <dbReference type="NCBI Taxonomy" id="655015"/>
    <lineage>
        <taxon>Bacteria</taxon>
        <taxon>Pseudomonadati</taxon>
        <taxon>Pseudomonadota</taxon>
        <taxon>Alphaproteobacteria</taxon>
        <taxon>Hyphomicrobiales</taxon>
        <taxon>Methylocystaceae</taxon>
        <taxon>Methylocystis</taxon>
    </lineage>
</organism>
<dbReference type="STRING" id="655015.B1812_01885"/>
<reference evidence="1 2" key="1">
    <citation type="submission" date="2017-02" db="EMBL/GenBank/DDBJ databases">
        <authorList>
            <person name="Peterson S.W."/>
        </authorList>
    </citation>
    <scope>NUCLEOTIDE SEQUENCE [LARGE SCALE GENOMIC DNA]</scope>
    <source>
        <strain evidence="1 2">S285</strain>
    </source>
</reference>
<dbReference type="EMBL" id="CP019948">
    <property type="protein sequence ID" value="ARN80035.1"/>
    <property type="molecule type" value="Genomic_DNA"/>
</dbReference>
<name>A0A1W6MR33_9HYPH</name>
<proteinExistence type="predicted"/>
<keyword evidence="2" id="KW-1185">Reference proteome</keyword>
<dbReference type="KEGG" id="mbry:B1812_01885"/>
<accession>A0A1W6MR33</accession>
<gene>
    <name evidence="1" type="ORF">B1812_01885</name>
</gene>
<dbReference type="AlphaFoldDB" id="A0A1W6MR33"/>
<dbReference type="Proteomes" id="UP000193978">
    <property type="component" value="Chromosome"/>
</dbReference>
<evidence type="ECO:0000313" key="1">
    <source>
        <dbReference type="EMBL" id="ARN80035.1"/>
    </source>
</evidence>
<evidence type="ECO:0000313" key="2">
    <source>
        <dbReference type="Proteomes" id="UP000193978"/>
    </source>
</evidence>
<dbReference type="RefSeq" id="WP_085770092.1">
    <property type="nucleotide sequence ID" value="NZ_AP027149.1"/>
</dbReference>
<dbReference type="OrthoDB" id="8447851at2"/>
<sequence>MTQPFSLEPFAHGFLGPLIALRLPGQPRRRLTLQEATILSRALDAVAKGASAERLIYMSPVASDCDFEARVVSSCLVVVMEGFADARLSFEEAMQLAQALKEAADAWLQGVTAEKEGGDEWPT</sequence>
<protein>
    <submittedName>
        <fullName evidence="1">Uncharacterized protein</fullName>
    </submittedName>
</protein>